<feature type="compositionally biased region" description="Basic and acidic residues" evidence="1">
    <location>
        <begin position="25"/>
        <end position="36"/>
    </location>
</feature>
<evidence type="ECO:0000313" key="2">
    <source>
        <dbReference type="EMBL" id="MBK1695951.1"/>
    </source>
</evidence>
<dbReference type="Proteomes" id="UP000778970">
    <property type="component" value="Unassembled WGS sequence"/>
</dbReference>
<comment type="caution">
    <text evidence="2">The sequence shown here is derived from an EMBL/GenBank/DDBJ whole genome shotgun (WGS) entry which is preliminary data.</text>
</comment>
<feature type="region of interest" description="Disordered" evidence="1">
    <location>
        <begin position="1"/>
        <end position="62"/>
    </location>
</feature>
<organism evidence="2 3">
    <name type="scientific">Rhodovibrio salinarum</name>
    <dbReference type="NCBI Taxonomy" id="1087"/>
    <lineage>
        <taxon>Bacteria</taxon>
        <taxon>Pseudomonadati</taxon>
        <taxon>Pseudomonadota</taxon>
        <taxon>Alphaproteobacteria</taxon>
        <taxon>Rhodospirillales</taxon>
        <taxon>Rhodovibrionaceae</taxon>
        <taxon>Rhodovibrio</taxon>
    </lineage>
</organism>
<proteinExistence type="predicted"/>
<dbReference type="EMBL" id="NRRE01000008">
    <property type="protein sequence ID" value="MBK1695951.1"/>
    <property type="molecule type" value="Genomic_DNA"/>
</dbReference>
<protein>
    <submittedName>
        <fullName evidence="2">Uncharacterized protein</fullName>
    </submittedName>
</protein>
<reference evidence="2" key="2">
    <citation type="journal article" date="2020" name="Microorganisms">
        <title>Osmotic Adaptation and Compatible Solute Biosynthesis of Phototrophic Bacteria as Revealed from Genome Analyses.</title>
        <authorList>
            <person name="Imhoff J.F."/>
            <person name="Rahn T."/>
            <person name="Kunzel S."/>
            <person name="Keller A."/>
            <person name="Neulinger S.C."/>
        </authorList>
    </citation>
    <scope>NUCLEOTIDE SEQUENCE</scope>
    <source>
        <strain evidence="2">DSM 9154</strain>
    </source>
</reference>
<name>A0A934UYZ4_9PROT</name>
<feature type="compositionally biased region" description="Basic and acidic residues" evidence="1">
    <location>
        <begin position="48"/>
        <end position="62"/>
    </location>
</feature>
<evidence type="ECO:0000313" key="3">
    <source>
        <dbReference type="Proteomes" id="UP000778970"/>
    </source>
</evidence>
<keyword evidence="3" id="KW-1185">Reference proteome</keyword>
<dbReference type="AlphaFoldDB" id="A0A934UYZ4"/>
<sequence>MANSHTKSVTDMEIEEYRAHKHRKREDFLKQFPPKERPKHRAQARAIVRQDDKRRKDIGLET</sequence>
<evidence type="ECO:0000256" key="1">
    <source>
        <dbReference type="SAM" id="MobiDB-lite"/>
    </source>
</evidence>
<reference evidence="2" key="1">
    <citation type="submission" date="2017-08" db="EMBL/GenBank/DDBJ databases">
        <authorList>
            <person name="Imhoff J.F."/>
            <person name="Rahn T."/>
            <person name="Kuenzel S."/>
            <person name="Neulinger S.C."/>
        </authorList>
    </citation>
    <scope>NUCLEOTIDE SEQUENCE</scope>
    <source>
        <strain evidence="2">DSM 9154</strain>
    </source>
</reference>
<accession>A0A934UYZ4</accession>
<dbReference type="RefSeq" id="WP_027287642.1">
    <property type="nucleotide sequence ID" value="NZ_NRRE01000008.1"/>
</dbReference>
<gene>
    <name evidence="2" type="ORF">CKO21_01650</name>
</gene>